<feature type="compositionally biased region" description="Polar residues" evidence="2">
    <location>
        <begin position="1"/>
        <end position="16"/>
    </location>
</feature>
<dbReference type="InParanoid" id="Q22TE2"/>
<sequence>MNNSKINFFPDISNTDSEQETPHSPIIGRRTSQIKLILQDSTNLNNGNQPDQQGPQEKLTLYEAFSKIRRESVVVKAFQNSPKNSQNSQDSNQIQTCKVTYNNPADIPTIPLADLLMQKKLVANLHYNTSKFECAFDKIKIEECNYIKDTVFYQEQMTAAKNVLESLKLRDQYQFIRTHSIDGLQNYVEIDEDGNPYIDWKKHEVQLLPPATDTTLICQEGIIKYAKDGKVPVEYQKIPSIVDYVDDIFFILEMINNKVNKTICQERISLLKQKFQMHQTLNNAKELIDQKNIWGRDFYNTAKVDNHIHHSAAMNAQQLLKFILNKIDTEGDVTVILDPVTKEPLTLNQLFQKFELTKQKITLDSLSVKADRTIYMRFDNFNNKYNPLGQPIFREVFMKTDNYLEGRYLAELTREMIQKLEHDKYVFTEWRLSIYGKNRLEWKKLAHWVQSNKLQSRQNRWMIQIPRLYSVYKNAGLVDNFQNMLDNIFMPLFEVTLNPEADPELYRFLISLAGFDTVDDESSLEHFFVDDLKTTPSQFTQSTNPHYAYWVYYIYANISSLNLLRKERGLNTFKFRPHCGEAGDIDHLICAFLLSDSINHGILLEQNPVLLYLYYLKQIGLAMSPLSNNKLFLKYAKSPFFDFFKIGINVTLSTDDPLILHTTNDPLLEEYAISAQIWDLSSVDIAELARNSIKQSGFEKFLKYHWAGEYDKYQAESNRILFSNLPQSRYMYRLETLRNEYLFLHQLKHENNI</sequence>
<dbReference type="PANTHER" id="PTHR11359">
    <property type="entry name" value="AMP DEAMINASE"/>
    <property type="match status" value="1"/>
</dbReference>
<dbReference type="RefSeq" id="XP_001008741.3">
    <property type="nucleotide sequence ID" value="XM_001008741.3"/>
</dbReference>
<dbReference type="eggNOG" id="KOG1096">
    <property type="taxonomic scope" value="Eukaryota"/>
</dbReference>
<dbReference type="InterPro" id="IPR032466">
    <property type="entry name" value="Metal_Hydrolase"/>
</dbReference>
<dbReference type="EMBL" id="GG662840">
    <property type="protein sequence ID" value="EAR88496.3"/>
    <property type="molecule type" value="Genomic_DNA"/>
</dbReference>
<dbReference type="Gene3D" id="3.20.20.140">
    <property type="entry name" value="Metal-dependent hydrolases"/>
    <property type="match status" value="1"/>
</dbReference>
<gene>
    <name evidence="3" type="ORF">TTHERM_00171830</name>
</gene>
<dbReference type="InterPro" id="IPR006329">
    <property type="entry name" value="AMPD"/>
</dbReference>
<dbReference type="STRING" id="312017.Q22TE2"/>
<dbReference type="GO" id="GO:0005829">
    <property type="term" value="C:cytosol"/>
    <property type="evidence" value="ECO:0007669"/>
    <property type="project" value="TreeGrafter"/>
</dbReference>
<dbReference type="OrthoDB" id="1723809at2759"/>
<dbReference type="KEGG" id="tet:TTHERM_00171830"/>
<dbReference type="GO" id="GO:0003876">
    <property type="term" value="F:AMP deaminase activity"/>
    <property type="evidence" value="ECO:0007669"/>
    <property type="project" value="InterPro"/>
</dbReference>
<proteinExistence type="inferred from homology"/>
<dbReference type="SUPFAM" id="SSF51556">
    <property type="entry name" value="Metallo-dependent hydrolases"/>
    <property type="match status" value="1"/>
</dbReference>
<comment type="similarity">
    <text evidence="1">Belongs to the metallo-dependent hydrolases superfamily. Adenosine and AMP deaminases family.</text>
</comment>
<protein>
    <submittedName>
        <fullName evidence="3">Adenosine/AMP deaminase</fullName>
    </submittedName>
</protein>
<dbReference type="GO" id="GO:0032264">
    <property type="term" value="P:IMP salvage"/>
    <property type="evidence" value="ECO:0007669"/>
    <property type="project" value="InterPro"/>
</dbReference>
<evidence type="ECO:0000313" key="3">
    <source>
        <dbReference type="EMBL" id="EAR88496.3"/>
    </source>
</evidence>
<dbReference type="PANTHER" id="PTHR11359:SF0">
    <property type="entry name" value="AMP DEAMINASE"/>
    <property type="match status" value="1"/>
</dbReference>
<dbReference type="FunFam" id="3.20.20.140:FF:000035">
    <property type="entry name" value="Probable amp deaminase"/>
    <property type="match status" value="1"/>
</dbReference>
<name>Q22TE2_TETTS</name>
<keyword evidence="4" id="KW-1185">Reference proteome</keyword>
<dbReference type="GO" id="GO:0046033">
    <property type="term" value="P:AMP metabolic process"/>
    <property type="evidence" value="ECO:0007669"/>
    <property type="project" value="TreeGrafter"/>
</dbReference>
<evidence type="ECO:0000313" key="4">
    <source>
        <dbReference type="Proteomes" id="UP000009168"/>
    </source>
</evidence>
<dbReference type="AlphaFoldDB" id="Q22TE2"/>
<accession>Q22TE2</accession>
<dbReference type="Gene3D" id="4.10.800.20">
    <property type="match status" value="1"/>
</dbReference>
<dbReference type="HOGENOM" id="CLU_003782_4_2_1"/>
<dbReference type="GeneID" id="7827280"/>
<evidence type="ECO:0000256" key="1">
    <source>
        <dbReference type="ARBA" id="ARBA00006676"/>
    </source>
</evidence>
<feature type="region of interest" description="Disordered" evidence="2">
    <location>
        <begin position="1"/>
        <end position="27"/>
    </location>
</feature>
<organism evidence="3 4">
    <name type="scientific">Tetrahymena thermophila (strain SB210)</name>
    <dbReference type="NCBI Taxonomy" id="312017"/>
    <lineage>
        <taxon>Eukaryota</taxon>
        <taxon>Sar</taxon>
        <taxon>Alveolata</taxon>
        <taxon>Ciliophora</taxon>
        <taxon>Intramacronucleata</taxon>
        <taxon>Oligohymenophorea</taxon>
        <taxon>Hymenostomatida</taxon>
        <taxon>Tetrahymenina</taxon>
        <taxon>Tetrahymenidae</taxon>
        <taxon>Tetrahymena</taxon>
    </lineage>
</organism>
<dbReference type="Proteomes" id="UP000009168">
    <property type="component" value="Unassembled WGS sequence"/>
</dbReference>
<dbReference type="Pfam" id="PF19326">
    <property type="entry name" value="AMP_deaminase"/>
    <property type="match status" value="1"/>
</dbReference>
<evidence type="ECO:0000256" key="2">
    <source>
        <dbReference type="SAM" id="MobiDB-lite"/>
    </source>
</evidence>
<dbReference type="FunCoup" id="Q22TE2">
    <property type="interactions" value="85"/>
</dbReference>
<reference evidence="4" key="1">
    <citation type="journal article" date="2006" name="PLoS Biol.">
        <title>Macronuclear genome sequence of the ciliate Tetrahymena thermophila, a model eukaryote.</title>
        <authorList>
            <person name="Eisen J.A."/>
            <person name="Coyne R.S."/>
            <person name="Wu M."/>
            <person name="Wu D."/>
            <person name="Thiagarajan M."/>
            <person name="Wortman J.R."/>
            <person name="Badger J.H."/>
            <person name="Ren Q."/>
            <person name="Amedeo P."/>
            <person name="Jones K.M."/>
            <person name="Tallon L.J."/>
            <person name="Delcher A.L."/>
            <person name="Salzberg S.L."/>
            <person name="Silva J.C."/>
            <person name="Haas B.J."/>
            <person name="Majoros W.H."/>
            <person name="Farzad M."/>
            <person name="Carlton J.M."/>
            <person name="Smith R.K. Jr."/>
            <person name="Garg J."/>
            <person name="Pearlman R.E."/>
            <person name="Karrer K.M."/>
            <person name="Sun L."/>
            <person name="Manning G."/>
            <person name="Elde N.C."/>
            <person name="Turkewitz A.P."/>
            <person name="Asai D.J."/>
            <person name="Wilkes D.E."/>
            <person name="Wang Y."/>
            <person name="Cai H."/>
            <person name="Collins K."/>
            <person name="Stewart B.A."/>
            <person name="Lee S.R."/>
            <person name="Wilamowska K."/>
            <person name="Weinberg Z."/>
            <person name="Ruzzo W.L."/>
            <person name="Wloga D."/>
            <person name="Gaertig J."/>
            <person name="Frankel J."/>
            <person name="Tsao C.-C."/>
            <person name="Gorovsky M.A."/>
            <person name="Keeling P.J."/>
            <person name="Waller R.F."/>
            <person name="Patron N.J."/>
            <person name="Cherry J.M."/>
            <person name="Stover N.A."/>
            <person name="Krieger C.J."/>
            <person name="del Toro C."/>
            <person name="Ryder H.F."/>
            <person name="Williamson S.C."/>
            <person name="Barbeau R.A."/>
            <person name="Hamilton E.P."/>
            <person name="Orias E."/>
        </authorList>
    </citation>
    <scope>NUCLEOTIDE SEQUENCE [LARGE SCALE GENOMIC DNA]</scope>
    <source>
        <strain evidence="4">SB210</strain>
    </source>
</reference>